<comment type="caution">
    <text evidence="10">The sequence shown here is derived from an EMBL/GenBank/DDBJ whole genome shotgun (WGS) entry which is preliminary data.</text>
</comment>
<feature type="compositionally biased region" description="Low complexity" evidence="8">
    <location>
        <begin position="112"/>
        <end position="125"/>
    </location>
</feature>
<dbReference type="GO" id="GO:0000981">
    <property type="term" value="F:DNA-binding transcription factor activity, RNA polymerase II-specific"/>
    <property type="evidence" value="ECO:0007669"/>
    <property type="project" value="InterPro"/>
</dbReference>
<keyword evidence="5" id="KW-0862">Zinc</keyword>
<feature type="compositionally biased region" description="Polar residues" evidence="8">
    <location>
        <begin position="11"/>
        <end position="20"/>
    </location>
</feature>
<comment type="subcellular location">
    <subcellularLocation>
        <location evidence="1">Nucleus</location>
    </subcellularLocation>
</comment>
<dbReference type="Gene3D" id="3.30.160.60">
    <property type="entry name" value="Classic Zinc Finger"/>
    <property type="match status" value="2"/>
</dbReference>
<dbReference type="AlphaFoldDB" id="A0A2N5VDH7"/>
<keyword evidence="4 7" id="KW-0863">Zinc-finger</keyword>
<dbReference type="SUPFAM" id="SSF57667">
    <property type="entry name" value="beta-beta-alpha zinc fingers"/>
    <property type="match status" value="1"/>
</dbReference>
<reference evidence="10 11" key="1">
    <citation type="submission" date="2017-11" db="EMBL/GenBank/DDBJ databases">
        <title>De novo assembly and phasing of dikaryotic genomes from two isolates of Puccinia coronata f. sp. avenae, the causal agent of oat crown rust.</title>
        <authorList>
            <person name="Miller M.E."/>
            <person name="Zhang Y."/>
            <person name="Omidvar V."/>
            <person name="Sperschneider J."/>
            <person name="Schwessinger B."/>
            <person name="Raley C."/>
            <person name="Palmer J.M."/>
            <person name="Garnica D."/>
            <person name="Upadhyaya N."/>
            <person name="Rathjen J."/>
            <person name="Taylor J.M."/>
            <person name="Park R.F."/>
            <person name="Dodds P.N."/>
            <person name="Hirsch C.D."/>
            <person name="Kianian S.F."/>
            <person name="Figueroa M."/>
        </authorList>
    </citation>
    <scope>NUCLEOTIDE SEQUENCE [LARGE SCALE GENOMIC DNA]</scope>
    <source>
        <strain evidence="10">12SD80</strain>
    </source>
</reference>
<dbReference type="PANTHER" id="PTHR40626">
    <property type="entry name" value="MIP31509P"/>
    <property type="match status" value="1"/>
</dbReference>
<evidence type="ECO:0000256" key="7">
    <source>
        <dbReference type="PROSITE-ProRule" id="PRU00042"/>
    </source>
</evidence>
<gene>
    <name evidence="10" type="ORF">PCASD_03636</name>
</gene>
<dbReference type="SMART" id="SM00355">
    <property type="entry name" value="ZnF_C2H2"/>
    <property type="match status" value="2"/>
</dbReference>
<accession>A0A2N5VDH7</accession>
<organism evidence="10 11">
    <name type="scientific">Puccinia coronata f. sp. avenae</name>
    <dbReference type="NCBI Taxonomy" id="200324"/>
    <lineage>
        <taxon>Eukaryota</taxon>
        <taxon>Fungi</taxon>
        <taxon>Dikarya</taxon>
        <taxon>Basidiomycota</taxon>
        <taxon>Pucciniomycotina</taxon>
        <taxon>Pucciniomycetes</taxon>
        <taxon>Pucciniales</taxon>
        <taxon>Pucciniaceae</taxon>
        <taxon>Puccinia</taxon>
    </lineage>
</organism>
<dbReference type="InterPro" id="IPR051059">
    <property type="entry name" value="VerF-like"/>
</dbReference>
<dbReference type="GO" id="GO:0008270">
    <property type="term" value="F:zinc ion binding"/>
    <property type="evidence" value="ECO:0007669"/>
    <property type="project" value="UniProtKB-KW"/>
</dbReference>
<feature type="compositionally biased region" description="Low complexity" evidence="8">
    <location>
        <begin position="292"/>
        <end position="311"/>
    </location>
</feature>
<dbReference type="EMBL" id="PGCI01000026">
    <property type="protein sequence ID" value="PLW48021.1"/>
    <property type="molecule type" value="Genomic_DNA"/>
</dbReference>
<evidence type="ECO:0000256" key="8">
    <source>
        <dbReference type="SAM" id="MobiDB-lite"/>
    </source>
</evidence>
<evidence type="ECO:0000256" key="5">
    <source>
        <dbReference type="ARBA" id="ARBA00022833"/>
    </source>
</evidence>
<sequence>MSFHVHPSPSPVTAGQQSSYTTTTTTSVGNHLELAASLWGHFHTDLSTLNSAPPAHSYQRSTISHIPDHDSFPTLDFPSNVPSVWGYQTLLGFTPGSLNQYNPYSIPAQLDQLLSSSPPSQSTDPYAEAAQSSYQYSPPVANVPSILPAHFTTPSQSVRYHAPSSSHISQHPHYTVSDHSNLGSPVFKMFKCTLDPNCEMEFTRAEHLARHERKHTKEKPFKCHCNKSFSRLDNWRQHKVSVHKEEPEQNALTEQRLVQVHKSMQRQNNIRKAATLAAQKQDRLERGHSMTPSSESNYSPAPSSLSSTAAAGYCSQPQPSPFPNTTPDKAHWSQHGTPFNSHSGGLMSNTLTESTSNTSPEILELIFPISSEARSDSRTSLTAATAASHPEQTAVSQRVPIQYSSRLMNYHQTTRAPLSSLWPTFQQSSSPLTPNYLPMQRAGTSPNHGRGLVLKRNDEILSHHSQVLSSLTHDFGPRKLAGSSGNLDEQSYVENQRAYSGFLMLATNTMDSASSPTRKRALPHDEPVELGCNAQINEQNPVKKMRI</sequence>
<feature type="compositionally biased region" description="Low complexity" evidence="8">
    <location>
        <begin position="348"/>
        <end position="357"/>
    </location>
</feature>
<dbReference type="GO" id="GO:0000978">
    <property type="term" value="F:RNA polymerase II cis-regulatory region sequence-specific DNA binding"/>
    <property type="evidence" value="ECO:0007669"/>
    <property type="project" value="InterPro"/>
</dbReference>
<evidence type="ECO:0000256" key="2">
    <source>
        <dbReference type="ARBA" id="ARBA00022723"/>
    </source>
</evidence>
<evidence type="ECO:0000313" key="11">
    <source>
        <dbReference type="Proteomes" id="UP000235392"/>
    </source>
</evidence>
<feature type="region of interest" description="Disordered" evidence="8">
    <location>
        <begin position="275"/>
        <end position="357"/>
    </location>
</feature>
<dbReference type="GO" id="GO:0000785">
    <property type="term" value="C:chromatin"/>
    <property type="evidence" value="ECO:0007669"/>
    <property type="project" value="TreeGrafter"/>
</dbReference>
<dbReference type="Proteomes" id="UP000235392">
    <property type="component" value="Unassembled WGS sequence"/>
</dbReference>
<dbReference type="PROSITE" id="PS50157">
    <property type="entry name" value="ZINC_FINGER_C2H2_2"/>
    <property type="match status" value="1"/>
</dbReference>
<feature type="region of interest" description="Disordered" evidence="8">
    <location>
        <begin position="112"/>
        <end position="131"/>
    </location>
</feature>
<keyword evidence="6" id="KW-0539">Nucleus</keyword>
<dbReference type="InterPro" id="IPR036236">
    <property type="entry name" value="Znf_C2H2_sf"/>
</dbReference>
<feature type="region of interest" description="Disordered" evidence="8">
    <location>
        <begin position="1"/>
        <end position="25"/>
    </location>
</feature>
<evidence type="ECO:0000313" key="10">
    <source>
        <dbReference type="EMBL" id="PLW48021.1"/>
    </source>
</evidence>
<keyword evidence="3" id="KW-0677">Repeat</keyword>
<dbReference type="GO" id="GO:0005634">
    <property type="term" value="C:nucleus"/>
    <property type="evidence" value="ECO:0007669"/>
    <property type="project" value="UniProtKB-SubCell"/>
</dbReference>
<dbReference type="PANTHER" id="PTHR40626:SF11">
    <property type="entry name" value="ZINC FINGER PROTEIN YPR022C"/>
    <property type="match status" value="1"/>
</dbReference>
<evidence type="ECO:0000259" key="9">
    <source>
        <dbReference type="PROSITE" id="PS50157"/>
    </source>
</evidence>
<feature type="compositionally biased region" description="Polar residues" evidence="8">
    <location>
        <begin position="334"/>
        <end position="347"/>
    </location>
</feature>
<dbReference type="InterPro" id="IPR013087">
    <property type="entry name" value="Znf_C2H2_type"/>
</dbReference>
<proteinExistence type="predicted"/>
<evidence type="ECO:0000256" key="4">
    <source>
        <dbReference type="ARBA" id="ARBA00022771"/>
    </source>
</evidence>
<evidence type="ECO:0000256" key="6">
    <source>
        <dbReference type="ARBA" id="ARBA00023242"/>
    </source>
</evidence>
<evidence type="ECO:0000256" key="1">
    <source>
        <dbReference type="ARBA" id="ARBA00004123"/>
    </source>
</evidence>
<protein>
    <recommendedName>
        <fullName evidence="9">C2H2-type domain-containing protein</fullName>
    </recommendedName>
</protein>
<keyword evidence="2" id="KW-0479">Metal-binding</keyword>
<evidence type="ECO:0000256" key="3">
    <source>
        <dbReference type="ARBA" id="ARBA00022737"/>
    </source>
</evidence>
<name>A0A2N5VDH7_9BASI</name>
<feature type="domain" description="C2H2-type" evidence="9">
    <location>
        <begin position="190"/>
        <end position="220"/>
    </location>
</feature>